<feature type="non-terminal residue" evidence="1">
    <location>
        <position position="1"/>
    </location>
</feature>
<sequence>LATLGTSLLEQAMTTPEPGTLNAAISSLQDSVDLTPSGHPDKPGYLNNLGIALQTRFSRLGSLDDLESAIVVEREAVDLTPSGHPDKPGCLNNLGSALQTRFSRLGSLDDLESAIVVKREAVDLTPSGHPDKPGYLNNLGNAFETRFERLGSVDDLESAIVVMHEAVNLTPDGHPDKPGRLNNLGTALQTRFNRLGSLDDLESAIVVKRQAVDLTPDGHPRKPSRLNNFGNALQIRFFRLGSLDDLESAIVVEREAVNLTPDGHPDKPGQLNNLGNMLETRFNHLGGLDDLESAIVVERKAVDLTPSGHPDKPACLSTLGVALKTRFFRLGSLNDLESAIVVEREAVDLTPDGHPDKPGRLNILGKALRIRFSRLGCLDDLESAILVNRQAVNLTPDDDPDKPVYLNNLGIALQTRFSHLGGLDDLESAIVIECKAVGLTPDGHPDKPDRLISLGIALEIRFERLGSLDDLESAIVVNRQAVNLTPDDDPQKPSRVSSLIKEYLHRYKTTLNPEYLNLACHAATFAADQESGPPSVRFSAIKVCISMRDLQIVLGHTAYQDLMNDFNRAFSLIPQVAWLGTSISQRYTTLSSIGEVVSHAVAVAIKTGNLSRAVEWLDEGRSVVWGQLLQLRSPVDDLRSHHPDLANKLQSLSHDLEVAGHDRASGSNISRSDHIQDSSRDQVSVRIKLAQDYQDLLRHIREQDGFKSFLLPKTLAELVPPERTDGPVVIINVHQVSDHGDALVIYGSAEPIVHVPLSKLTFKLAEDLRLCITQSLKKAGVRMREATEATVANSDPPSPDDRGAFSYKLERSANSQIADALEVLWLCIVQPILERIEDKLADSTIADTLHITWCPMGPLAFLPIHAAGIYGHRGMPGDGMKLSDIVVSSYTPTLSALLRPPHMFADGWPSMEALVVSQPDTPDMSKLPGVLSEVALIEKHLGGQIKHLNGEDATVKAVLDAMNENHCQVIHLACHGLQNTEDPTKSAFALHDGHLTLSQLTTSSVREAELAFLSACQTSTGDEKLPEEAVHLAAGMLSVGFKSVIGTMWSIGDHDAPIIADEVYRQLKESCVPGDGRLKTAHALHEAAKVLREKVGELNIVRWAPYVHFGI</sequence>
<evidence type="ECO:0000313" key="1">
    <source>
        <dbReference type="EMBL" id="KAI0027957.1"/>
    </source>
</evidence>
<protein>
    <submittedName>
        <fullName evidence="1">CHAT domain-containing protein</fullName>
    </submittedName>
</protein>
<gene>
    <name evidence="1" type="ORF">K488DRAFT_59989</name>
</gene>
<proteinExistence type="predicted"/>
<dbReference type="EMBL" id="MU273813">
    <property type="protein sequence ID" value="KAI0027957.1"/>
    <property type="molecule type" value="Genomic_DNA"/>
</dbReference>
<reference evidence="1" key="2">
    <citation type="journal article" date="2022" name="New Phytol.">
        <title>Evolutionary transition to the ectomycorrhizal habit in the genomes of a hyperdiverse lineage of mushroom-forming fungi.</title>
        <authorList>
            <person name="Looney B."/>
            <person name="Miyauchi S."/>
            <person name="Morin E."/>
            <person name="Drula E."/>
            <person name="Courty P.E."/>
            <person name="Kohler A."/>
            <person name="Kuo A."/>
            <person name="LaButti K."/>
            <person name="Pangilinan J."/>
            <person name="Lipzen A."/>
            <person name="Riley R."/>
            <person name="Andreopoulos W."/>
            <person name="He G."/>
            <person name="Johnson J."/>
            <person name="Nolan M."/>
            <person name="Tritt A."/>
            <person name="Barry K.W."/>
            <person name="Grigoriev I.V."/>
            <person name="Nagy L.G."/>
            <person name="Hibbett D."/>
            <person name="Henrissat B."/>
            <person name="Matheny P.B."/>
            <person name="Labbe J."/>
            <person name="Martin F.M."/>
        </authorList>
    </citation>
    <scope>NUCLEOTIDE SEQUENCE</scope>
    <source>
        <strain evidence="1">EC-137</strain>
    </source>
</reference>
<evidence type="ECO:0000313" key="2">
    <source>
        <dbReference type="Proteomes" id="UP000814128"/>
    </source>
</evidence>
<comment type="caution">
    <text evidence="1">The sequence shown here is derived from an EMBL/GenBank/DDBJ whole genome shotgun (WGS) entry which is preliminary data.</text>
</comment>
<keyword evidence="2" id="KW-1185">Reference proteome</keyword>
<organism evidence="1 2">
    <name type="scientific">Vararia minispora EC-137</name>
    <dbReference type="NCBI Taxonomy" id="1314806"/>
    <lineage>
        <taxon>Eukaryota</taxon>
        <taxon>Fungi</taxon>
        <taxon>Dikarya</taxon>
        <taxon>Basidiomycota</taxon>
        <taxon>Agaricomycotina</taxon>
        <taxon>Agaricomycetes</taxon>
        <taxon>Russulales</taxon>
        <taxon>Lachnocladiaceae</taxon>
        <taxon>Vararia</taxon>
    </lineage>
</organism>
<reference evidence="1" key="1">
    <citation type="submission" date="2021-02" db="EMBL/GenBank/DDBJ databases">
        <authorList>
            <consortium name="DOE Joint Genome Institute"/>
            <person name="Ahrendt S."/>
            <person name="Looney B.P."/>
            <person name="Miyauchi S."/>
            <person name="Morin E."/>
            <person name="Drula E."/>
            <person name="Courty P.E."/>
            <person name="Chicoki N."/>
            <person name="Fauchery L."/>
            <person name="Kohler A."/>
            <person name="Kuo A."/>
            <person name="Labutti K."/>
            <person name="Pangilinan J."/>
            <person name="Lipzen A."/>
            <person name="Riley R."/>
            <person name="Andreopoulos W."/>
            <person name="He G."/>
            <person name="Johnson J."/>
            <person name="Barry K.W."/>
            <person name="Grigoriev I.V."/>
            <person name="Nagy L."/>
            <person name="Hibbett D."/>
            <person name="Henrissat B."/>
            <person name="Matheny P.B."/>
            <person name="Labbe J."/>
            <person name="Martin F."/>
        </authorList>
    </citation>
    <scope>NUCLEOTIDE SEQUENCE</scope>
    <source>
        <strain evidence="1">EC-137</strain>
    </source>
</reference>
<name>A0ACB8Q8A7_9AGAM</name>
<accession>A0ACB8Q8A7</accession>
<dbReference type="Proteomes" id="UP000814128">
    <property type="component" value="Unassembled WGS sequence"/>
</dbReference>